<feature type="transmembrane region" description="Helical" evidence="8">
    <location>
        <begin position="35"/>
        <end position="54"/>
    </location>
</feature>
<dbReference type="InterPro" id="IPR027806">
    <property type="entry name" value="HARBI1_dom"/>
</dbReference>
<dbReference type="InterPro" id="IPR058353">
    <property type="entry name" value="DUF8040"/>
</dbReference>
<dbReference type="GO" id="GO:0016787">
    <property type="term" value="F:hydrolase activity"/>
    <property type="evidence" value="ECO:0007669"/>
    <property type="project" value="UniProtKB-KW"/>
</dbReference>
<feature type="domain" description="DUF8040" evidence="10">
    <location>
        <begin position="64"/>
        <end position="159"/>
    </location>
</feature>
<accession>A0A8H7DJX9</accession>
<dbReference type="Proteomes" id="UP000623467">
    <property type="component" value="Unassembled WGS sequence"/>
</dbReference>
<feature type="domain" description="DDE Tnp4" evidence="9">
    <location>
        <begin position="206"/>
        <end position="354"/>
    </location>
</feature>
<keyword evidence="8" id="KW-0472">Membrane</keyword>
<dbReference type="OrthoDB" id="1681765at2759"/>
<sequence>MPHSNNTSPQRGAIGTLRADQRRKKLREIERRRRIHLVTALVCTVVAFTASLNLDMPDAIPMHTSLLTGQMWLNELLNGHPLRFRRQFGMAKHVFHRLSFELQAFSGLVSTKFVSADEKLATFLHFARTGCSTRVLQERFQRSAETIHTSIYTILNILVGPFYKKHLHLPFDETPPEIKSNSKLYPYFRNCRGAIDGSHFHAWVLSENMARYRNRKGFIGQNVLAACNFALLFVYILSGWEGSASDSHIFQYARDHDFAVPPGKYYLADAGFPLCDVLMTPYRGIRYHLKEWGSVRQRPKNREELFNLRHSQARNVVERIFGITKRRWGLFTSAPEYPIEAQAKMIPAIGALHNFVRIHDASEDAADLGPDSDVPGPVRRENLMQDFIQTEPREISPEELGMEISAEERARATQRRDQIAQRMWDDYIALLAERGQVVNA</sequence>
<evidence type="ECO:0000259" key="9">
    <source>
        <dbReference type="Pfam" id="PF13359"/>
    </source>
</evidence>
<dbReference type="Pfam" id="PF13359">
    <property type="entry name" value="DDE_Tnp_4"/>
    <property type="match status" value="1"/>
</dbReference>
<keyword evidence="12" id="KW-1185">Reference proteome</keyword>
<evidence type="ECO:0000256" key="8">
    <source>
        <dbReference type="SAM" id="Phobius"/>
    </source>
</evidence>
<evidence type="ECO:0000256" key="3">
    <source>
        <dbReference type="ARBA" id="ARBA00006958"/>
    </source>
</evidence>
<dbReference type="Pfam" id="PF26138">
    <property type="entry name" value="DUF8040"/>
    <property type="match status" value="1"/>
</dbReference>
<keyword evidence="5" id="KW-0479">Metal-binding</keyword>
<reference evidence="11" key="1">
    <citation type="submission" date="2020-05" db="EMBL/GenBank/DDBJ databases">
        <title>Mycena genomes resolve the evolution of fungal bioluminescence.</title>
        <authorList>
            <person name="Tsai I.J."/>
        </authorList>
    </citation>
    <scope>NUCLEOTIDE SEQUENCE</scope>
    <source>
        <strain evidence="11">160909Yilan</strain>
    </source>
</reference>
<dbReference type="GO" id="GO:0005634">
    <property type="term" value="C:nucleus"/>
    <property type="evidence" value="ECO:0007669"/>
    <property type="project" value="UniProtKB-SubCell"/>
</dbReference>
<evidence type="ECO:0000256" key="7">
    <source>
        <dbReference type="ARBA" id="ARBA00023242"/>
    </source>
</evidence>
<evidence type="ECO:0000256" key="4">
    <source>
        <dbReference type="ARBA" id="ARBA00022722"/>
    </source>
</evidence>
<protein>
    <submittedName>
        <fullName evidence="11">Putative nuclease HARBI1-like protein</fullName>
    </submittedName>
</protein>
<dbReference type="PANTHER" id="PTHR22930:SF228">
    <property type="entry name" value="PROTEIN ALP1-LIKE"/>
    <property type="match status" value="1"/>
</dbReference>
<dbReference type="GO" id="GO:0046872">
    <property type="term" value="F:metal ion binding"/>
    <property type="evidence" value="ECO:0007669"/>
    <property type="project" value="UniProtKB-KW"/>
</dbReference>
<keyword evidence="6" id="KW-0378">Hydrolase</keyword>
<organism evidence="11 12">
    <name type="scientific">Mycena sanguinolenta</name>
    <dbReference type="NCBI Taxonomy" id="230812"/>
    <lineage>
        <taxon>Eukaryota</taxon>
        <taxon>Fungi</taxon>
        <taxon>Dikarya</taxon>
        <taxon>Basidiomycota</taxon>
        <taxon>Agaricomycotina</taxon>
        <taxon>Agaricomycetes</taxon>
        <taxon>Agaricomycetidae</taxon>
        <taxon>Agaricales</taxon>
        <taxon>Marasmiineae</taxon>
        <taxon>Mycenaceae</taxon>
        <taxon>Mycena</taxon>
    </lineage>
</organism>
<evidence type="ECO:0000313" key="11">
    <source>
        <dbReference type="EMBL" id="KAF7374006.1"/>
    </source>
</evidence>
<keyword evidence="8" id="KW-0812">Transmembrane</keyword>
<comment type="subcellular location">
    <subcellularLocation>
        <location evidence="2">Nucleus</location>
    </subcellularLocation>
</comment>
<dbReference type="GO" id="GO:0004518">
    <property type="term" value="F:nuclease activity"/>
    <property type="evidence" value="ECO:0007669"/>
    <property type="project" value="UniProtKB-KW"/>
</dbReference>
<evidence type="ECO:0000256" key="5">
    <source>
        <dbReference type="ARBA" id="ARBA00022723"/>
    </source>
</evidence>
<keyword evidence="8" id="KW-1133">Transmembrane helix</keyword>
<keyword evidence="7" id="KW-0539">Nucleus</keyword>
<dbReference type="AlphaFoldDB" id="A0A8H7DJX9"/>
<gene>
    <name evidence="11" type="ORF">MSAN_00281000</name>
</gene>
<comment type="similarity">
    <text evidence="3">Belongs to the HARBI1 family.</text>
</comment>
<comment type="caution">
    <text evidence="11">The sequence shown here is derived from an EMBL/GenBank/DDBJ whole genome shotgun (WGS) entry which is preliminary data.</text>
</comment>
<evidence type="ECO:0000313" key="12">
    <source>
        <dbReference type="Proteomes" id="UP000623467"/>
    </source>
</evidence>
<dbReference type="InterPro" id="IPR045249">
    <property type="entry name" value="HARBI1-like"/>
</dbReference>
<proteinExistence type="inferred from homology"/>
<dbReference type="EMBL" id="JACAZH010000002">
    <property type="protein sequence ID" value="KAF7374006.1"/>
    <property type="molecule type" value="Genomic_DNA"/>
</dbReference>
<evidence type="ECO:0000256" key="6">
    <source>
        <dbReference type="ARBA" id="ARBA00022801"/>
    </source>
</evidence>
<name>A0A8H7DJX9_9AGAR</name>
<comment type="cofactor">
    <cofactor evidence="1">
        <name>a divalent metal cation</name>
        <dbReference type="ChEBI" id="CHEBI:60240"/>
    </cofactor>
</comment>
<feature type="transmembrane region" description="Helical" evidence="8">
    <location>
        <begin position="218"/>
        <end position="240"/>
    </location>
</feature>
<evidence type="ECO:0000256" key="1">
    <source>
        <dbReference type="ARBA" id="ARBA00001968"/>
    </source>
</evidence>
<keyword evidence="4" id="KW-0540">Nuclease</keyword>
<evidence type="ECO:0000256" key="2">
    <source>
        <dbReference type="ARBA" id="ARBA00004123"/>
    </source>
</evidence>
<evidence type="ECO:0000259" key="10">
    <source>
        <dbReference type="Pfam" id="PF26138"/>
    </source>
</evidence>
<dbReference type="PANTHER" id="PTHR22930">
    <property type="match status" value="1"/>
</dbReference>